<reference evidence="5" key="1">
    <citation type="journal article" date="2023" name="Int. J. Syst. Evol. Microbiol.">
        <title>Mesoterricola silvestris gen. nov., sp. nov., Mesoterricola sediminis sp. nov., Geothrix oryzae sp. nov., Geothrix edaphica sp. nov., Geothrix rubra sp. nov., and Geothrix limicola sp. nov., six novel members of Acidobacteriota isolated from soils.</title>
        <authorList>
            <person name="Itoh H."/>
            <person name="Sugisawa Y."/>
            <person name="Mise K."/>
            <person name="Xu Z."/>
            <person name="Kuniyasu M."/>
            <person name="Ushijima N."/>
            <person name="Kawano K."/>
            <person name="Kobayashi E."/>
            <person name="Shiratori Y."/>
            <person name="Masuda Y."/>
            <person name="Senoo K."/>
        </authorList>
    </citation>
    <scope>NUCLEOTIDE SEQUENCE [LARGE SCALE GENOMIC DNA]</scope>
    <source>
        <strain evidence="5">Red222</strain>
    </source>
</reference>
<feature type="region of interest" description="Disordered" evidence="1">
    <location>
        <begin position="273"/>
        <end position="348"/>
    </location>
</feature>
<dbReference type="InterPro" id="IPR051534">
    <property type="entry name" value="CBASS_pafABC_assoc_protein"/>
</dbReference>
<gene>
    <name evidence="4" type="ORF">GETHOR_16980</name>
</gene>
<dbReference type="PANTHER" id="PTHR34580">
    <property type="match status" value="1"/>
</dbReference>
<organism evidence="4 5">
    <name type="scientific">Geothrix oryzae</name>
    <dbReference type="NCBI Taxonomy" id="2927975"/>
    <lineage>
        <taxon>Bacteria</taxon>
        <taxon>Pseudomonadati</taxon>
        <taxon>Acidobacteriota</taxon>
        <taxon>Holophagae</taxon>
        <taxon>Holophagales</taxon>
        <taxon>Holophagaceae</taxon>
        <taxon>Geothrix</taxon>
    </lineage>
</organism>
<evidence type="ECO:0000259" key="3">
    <source>
        <dbReference type="Pfam" id="PF25583"/>
    </source>
</evidence>
<dbReference type="RefSeq" id="WP_286353319.1">
    <property type="nucleotide sequence ID" value="NZ_AP027079.1"/>
</dbReference>
<dbReference type="InterPro" id="IPR057727">
    <property type="entry name" value="WCX_dom"/>
</dbReference>
<feature type="compositionally biased region" description="Basic and acidic residues" evidence="1">
    <location>
        <begin position="289"/>
        <end position="348"/>
    </location>
</feature>
<feature type="domain" description="WCX" evidence="3">
    <location>
        <begin position="218"/>
        <end position="264"/>
    </location>
</feature>
<evidence type="ECO:0008006" key="6">
    <source>
        <dbReference type="Google" id="ProtNLM"/>
    </source>
</evidence>
<protein>
    <recommendedName>
        <fullName evidence="6">WYL domain-containing protein</fullName>
    </recommendedName>
</protein>
<evidence type="ECO:0000313" key="5">
    <source>
        <dbReference type="Proteomes" id="UP001242010"/>
    </source>
</evidence>
<dbReference type="InterPro" id="IPR026881">
    <property type="entry name" value="WYL_dom"/>
</dbReference>
<dbReference type="PANTHER" id="PTHR34580:SF1">
    <property type="entry name" value="PROTEIN PAFC"/>
    <property type="match status" value="1"/>
</dbReference>
<feature type="compositionally biased region" description="Basic and acidic residues" evidence="1">
    <location>
        <begin position="35"/>
        <end position="44"/>
    </location>
</feature>
<evidence type="ECO:0000256" key="1">
    <source>
        <dbReference type="SAM" id="MobiDB-lite"/>
    </source>
</evidence>
<sequence>MAVTKTPRKKPVTAPADEKKPAAKAKAPLKKAAPKKAEAPEPKAKAAPKAPAKSKATKAAELAAETVAPAVPAPLPEPAAAAPKKPSAAPALPPLAASILVAIQEGRAVEFIFADADANAPRTFEPRHLTFDALSQAWYAWGWDRRYNAERHHRLDLLAEVNEVEGMGRAAQGPYPEGTPANQIGGWLGGDAIAVKATLLKQWVFAVKQAPPAFPHFKLEELGDGQAQVTFSATDLRAIARWAMQFGDGIQVLEPARLVDRIKQVGAVWAGRERQVSAPAPKQVQRPEPSSEPRRAEARPQHEAKHEARPDTKPEPRPHREPRPEREREESAPKGKAGKVEVIRFDRL</sequence>
<dbReference type="Proteomes" id="UP001242010">
    <property type="component" value="Chromosome"/>
</dbReference>
<feature type="domain" description="WYL" evidence="2">
    <location>
        <begin position="97"/>
        <end position="161"/>
    </location>
</feature>
<accession>A0ABM8DRF1</accession>
<dbReference type="EMBL" id="AP027079">
    <property type="protein sequence ID" value="BDU69597.1"/>
    <property type="molecule type" value="Genomic_DNA"/>
</dbReference>
<dbReference type="PROSITE" id="PS52050">
    <property type="entry name" value="WYL"/>
    <property type="match status" value="1"/>
</dbReference>
<feature type="compositionally biased region" description="Low complexity" evidence="1">
    <location>
        <begin position="45"/>
        <end position="62"/>
    </location>
</feature>
<name>A0ABM8DRF1_9BACT</name>
<evidence type="ECO:0000259" key="2">
    <source>
        <dbReference type="Pfam" id="PF13280"/>
    </source>
</evidence>
<feature type="region of interest" description="Disordered" evidence="1">
    <location>
        <begin position="1"/>
        <end position="62"/>
    </location>
</feature>
<keyword evidence="5" id="KW-1185">Reference proteome</keyword>
<feature type="compositionally biased region" description="Basic residues" evidence="1">
    <location>
        <begin position="1"/>
        <end position="11"/>
    </location>
</feature>
<evidence type="ECO:0000313" key="4">
    <source>
        <dbReference type="EMBL" id="BDU69597.1"/>
    </source>
</evidence>
<dbReference type="Pfam" id="PF25583">
    <property type="entry name" value="WCX"/>
    <property type="match status" value="1"/>
</dbReference>
<dbReference type="Pfam" id="PF13280">
    <property type="entry name" value="WYL"/>
    <property type="match status" value="1"/>
</dbReference>
<proteinExistence type="predicted"/>